<dbReference type="InterPro" id="IPR050490">
    <property type="entry name" value="Bact_solute-bd_prot1"/>
</dbReference>
<proteinExistence type="predicted"/>
<comment type="caution">
    <text evidence="6">The sequence shown here is derived from an EMBL/GenBank/DDBJ whole genome shotgun (WGS) entry which is preliminary data.</text>
</comment>
<keyword evidence="2" id="KW-0732">Signal</keyword>
<keyword evidence="4" id="KW-0564">Palmitate</keyword>
<dbReference type="eggNOG" id="COG1653">
    <property type="taxonomic scope" value="Bacteria"/>
</dbReference>
<dbReference type="HOGENOM" id="CLU_031285_12_3_11"/>
<dbReference type="PANTHER" id="PTHR43649:SF33">
    <property type="entry name" value="POLYGALACTURONAN_RHAMNOGALACTURONAN-BINDING PROTEIN YTCQ"/>
    <property type="match status" value="1"/>
</dbReference>
<reference evidence="6 7" key="1">
    <citation type="submission" date="2014-02" db="EMBL/GenBank/DDBJ databases">
        <title>Genome sequence of Brachybacterium phenoliresistens strain W13A50.</title>
        <authorList>
            <person name="Wang X."/>
        </authorList>
    </citation>
    <scope>NUCLEOTIDE SEQUENCE [LARGE SCALE GENOMIC DNA]</scope>
    <source>
        <strain evidence="6 7">W13A50</strain>
    </source>
</reference>
<dbReference type="SUPFAM" id="SSF53850">
    <property type="entry name" value="Periplasmic binding protein-like II"/>
    <property type="match status" value="1"/>
</dbReference>
<name>Z9JV95_9MICO</name>
<keyword evidence="1" id="KW-1003">Cell membrane</keyword>
<gene>
    <name evidence="6" type="ORF">BF93_10640</name>
</gene>
<protein>
    <submittedName>
        <fullName evidence="6">ABC transporter substrate-binding protein</fullName>
    </submittedName>
</protein>
<evidence type="ECO:0000256" key="2">
    <source>
        <dbReference type="ARBA" id="ARBA00022729"/>
    </source>
</evidence>
<dbReference type="AlphaFoldDB" id="Z9JV95"/>
<dbReference type="Proteomes" id="UP000023067">
    <property type="component" value="Unassembled WGS sequence"/>
</dbReference>
<dbReference type="PANTHER" id="PTHR43649">
    <property type="entry name" value="ARABINOSE-BINDING PROTEIN-RELATED"/>
    <property type="match status" value="1"/>
</dbReference>
<accession>Z9JV95</accession>
<keyword evidence="3" id="KW-0472">Membrane</keyword>
<evidence type="ECO:0000313" key="6">
    <source>
        <dbReference type="EMBL" id="EWS82099.1"/>
    </source>
</evidence>
<keyword evidence="7" id="KW-1185">Reference proteome</keyword>
<dbReference type="STRING" id="396014.BF93_10640"/>
<dbReference type="PATRIC" id="fig|396014.3.peg.639"/>
<evidence type="ECO:0000313" key="7">
    <source>
        <dbReference type="Proteomes" id="UP000023067"/>
    </source>
</evidence>
<keyword evidence="5" id="KW-0449">Lipoprotein</keyword>
<organism evidence="6 7">
    <name type="scientific">Brachybacterium phenoliresistens</name>
    <dbReference type="NCBI Taxonomy" id="396014"/>
    <lineage>
        <taxon>Bacteria</taxon>
        <taxon>Bacillati</taxon>
        <taxon>Actinomycetota</taxon>
        <taxon>Actinomycetes</taxon>
        <taxon>Micrococcales</taxon>
        <taxon>Dermabacteraceae</taxon>
        <taxon>Brachybacterium</taxon>
    </lineage>
</organism>
<evidence type="ECO:0000256" key="1">
    <source>
        <dbReference type="ARBA" id="ARBA00022475"/>
    </source>
</evidence>
<evidence type="ECO:0000256" key="4">
    <source>
        <dbReference type="ARBA" id="ARBA00023139"/>
    </source>
</evidence>
<evidence type="ECO:0000256" key="5">
    <source>
        <dbReference type="ARBA" id="ARBA00023288"/>
    </source>
</evidence>
<evidence type="ECO:0000256" key="3">
    <source>
        <dbReference type="ARBA" id="ARBA00023136"/>
    </source>
</evidence>
<dbReference type="Gene3D" id="3.40.190.10">
    <property type="entry name" value="Periplasmic binding protein-like II"/>
    <property type="match status" value="2"/>
</dbReference>
<dbReference type="PROSITE" id="PS51257">
    <property type="entry name" value="PROKAR_LIPOPROTEIN"/>
    <property type="match status" value="1"/>
</dbReference>
<dbReference type="OrthoDB" id="2509690at2"/>
<dbReference type="Pfam" id="PF01547">
    <property type="entry name" value="SBP_bac_1"/>
    <property type="match status" value="1"/>
</dbReference>
<dbReference type="InterPro" id="IPR006059">
    <property type="entry name" value="SBP"/>
</dbReference>
<sequence>MFMNRRSFLGASAAAASVIAITGCSRGGGGGGGVTFLIDNDPSAVAGAEALTEAFNSSQEEYTFSVDTRPGGTEGDNLVKTRLSTQDMPDVFVYNSGSLFQAIRPTQNLTDLSDQPWVSRLQESFVPAVSAEDKVYGAPYGGASAGGIMYHRPTYEKLGLEIPRTWDDFIANCQAAHAEGVTGIIQSFGDTWTSQLLVLGDFHNVAANNPDFAEQYTAHQIGFATDPNALRGFEHTAEVCSSDFINEDYVSATYQQAIGYVAAGEGAHYPILSSAVAEIAASTPDLVEDLGFFAIPGEDAAKNGLTIWLPSGMYVPAFAENPDAALAFIEFVTSQEGLDILAAEAPPTGPYMVTDVDLPAEVPTATKDLQVYFDTEGATTPALEFLSPIKGPNLENILIELGTGSIDAKTAAQNYDKDVEKQAQQLGLEGW</sequence>
<dbReference type="EMBL" id="JDYK01000003">
    <property type="protein sequence ID" value="EWS82099.1"/>
    <property type="molecule type" value="Genomic_DNA"/>
</dbReference>